<accession>A0A6D2I933</accession>
<feature type="region of interest" description="Disordered" evidence="1">
    <location>
        <begin position="50"/>
        <end position="145"/>
    </location>
</feature>
<gene>
    <name evidence="2" type="ORF">MERR_LOCUS13644</name>
</gene>
<dbReference type="AlphaFoldDB" id="A0A6D2I933"/>
<dbReference type="Proteomes" id="UP000467841">
    <property type="component" value="Unassembled WGS sequence"/>
</dbReference>
<name>A0A6D2I933_9BRAS</name>
<evidence type="ECO:0000313" key="2">
    <source>
        <dbReference type="EMBL" id="CAA7026409.1"/>
    </source>
</evidence>
<dbReference type="EMBL" id="CACVBM020001051">
    <property type="protein sequence ID" value="CAA7026409.1"/>
    <property type="molecule type" value="Genomic_DNA"/>
</dbReference>
<protein>
    <submittedName>
        <fullName evidence="2">Uncharacterized protein</fullName>
    </submittedName>
</protein>
<organism evidence="2 3">
    <name type="scientific">Microthlaspi erraticum</name>
    <dbReference type="NCBI Taxonomy" id="1685480"/>
    <lineage>
        <taxon>Eukaryota</taxon>
        <taxon>Viridiplantae</taxon>
        <taxon>Streptophyta</taxon>
        <taxon>Embryophyta</taxon>
        <taxon>Tracheophyta</taxon>
        <taxon>Spermatophyta</taxon>
        <taxon>Magnoliopsida</taxon>
        <taxon>eudicotyledons</taxon>
        <taxon>Gunneridae</taxon>
        <taxon>Pentapetalae</taxon>
        <taxon>rosids</taxon>
        <taxon>malvids</taxon>
        <taxon>Brassicales</taxon>
        <taxon>Brassicaceae</taxon>
        <taxon>Coluteocarpeae</taxon>
        <taxon>Microthlaspi</taxon>
    </lineage>
</organism>
<keyword evidence="3" id="KW-1185">Reference proteome</keyword>
<proteinExistence type="predicted"/>
<evidence type="ECO:0000256" key="1">
    <source>
        <dbReference type="SAM" id="MobiDB-lite"/>
    </source>
</evidence>
<evidence type="ECO:0000313" key="3">
    <source>
        <dbReference type="Proteomes" id="UP000467841"/>
    </source>
</evidence>
<reference evidence="2" key="1">
    <citation type="submission" date="2020-01" db="EMBL/GenBank/DDBJ databases">
        <authorList>
            <person name="Mishra B."/>
        </authorList>
    </citation>
    <scope>NUCLEOTIDE SEQUENCE [LARGE SCALE GENOMIC DNA]</scope>
</reference>
<comment type="caution">
    <text evidence="2">The sequence shown here is derived from an EMBL/GenBank/DDBJ whole genome shotgun (WGS) entry which is preliminary data.</text>
</comment>
<sequence length="145" mass="15865">MAINHSSPVSSTDYRLGFSEPGSSGTFLRNNHLPKGHVFNRLSGFSGLTADVDMNSSFDPTDNRASDSKAGSSGIKKLSTYKRRRPHMNRRKNQGQQGIDAKSKDQVSNSIALGKRKAEKEVKSKSIRGRRLKPLVVPNEGPSNP</sequence>
<feature type="compositionally biased region" description="Basic residues" evidence="1">
    <location>
        <begin position="79"/>
        <end position="93"/>
    </location>
</feature>